<keyword evidence="1" id="KW-0472">Membrane</keyword>
<feature type="transmembrane region" description="Helical" evidence="1">
    <location>
        <begin position="195"/>
        <end position="216"/>
    </location>
</feature>
<keyword evidence="1" id="KW-0812">Transmembrane</keyword>
<comment type="caution">
    <text evidence="2">The sequence shown here is derived from an EMBL/GenBank/DDBJ whole genome shotgun (WGS) entry which is preliminary data.</text>
</comment>
<evidence type="ECO:0000313" key="2">
    <source>
        <dbReference type="EMBL" id="MEN2789655.1"/>
    </source>
</evidence>
<evidence type="ECO:0000256" key="1">
    <source>
        <dbReference type="SAM" id="Phobius"/>
    </source>
</evidence>
<feature type="transmembrane region" description="Helical" evidence="1">
    <location>
        <begin position="222"/>
        <end position="244"/>
    </location>
</feature>
<keyword evidence="1" id="KW-1133">Transmembrane helix</keyword>
<evidence type="ECO:0000313" key="3">
    <source>
        <dbReference type="Proteomes" id="UP001419910"/>
    </source>
</evidence>
<protein>
    <submittedName>
        <fullName evidence="2">Uncharacterized protein</fullName>
    </submittedName>
</protein>
<name>A0ABU9Y1G7_9SPHN</name>
<feature type="transmembrane region" description="Helical" evidence="1">
    <location>
        <begin position="35"/>
        <end position="59"/>
    </location>
</feature>
<feature type="transmembrane region" description="Helical" evidence="1">
    <location>
        <begin position="119"/>
        <end position="142"/>
    </location>
</feature>
<dbReference type="Proteomes" id="UP001419910">
    <property type="component" value="Unassembled WGS sequence"/>
</dbReference>
<dbReference type="RefSeq" id="WP_343889566.1">
    <property type="nucleotide sequence ID" value="NZ_BAAAEH010000022.1"/>
</dbReference>
<feature type="transmembrane region" description="Helical" evidence="1">
    <location>
        <begin position="265"/>
        <end position="283"/>
    </location>
</feature>
<sequence>MEILIWLILGLGFAPLIVGMCRLKPAPLYAHHLPPLGSIILCALAFNLTFFWQELWLVIPKALTPGLSPTLYHNDHDWIGSSPISELLQGTGAVATLTSGVSALLMLHSSLLRSASWRVFTFWMAFQGLFQSLSQFAVGAMVPSNDVGRALAYLGFSNTMKLSLLVVSVLGMWCAGTALAQHIPKAISRSAMEGTRACLAPLLITALLSALLSIAFRVPRSAIEVVAIPLMINIIGIGWLTLGISLSSPRIEGGDPEMIDVYRPIIAFAILLLIFQVVLRPGIRL</sequence>
<gene>
    <name evidence="2" type="ORF">ABC974_08465</name>
</gene>
<feature type="transmembrane region" description="Helical" evidence="1">
    <location>
        <begin position="162"/>
        <end position="183"/>
    </location>
</feature>
<feature type="transmembrane region" description="Helical" evidence="1">
    <location>
        <begin position="87"/>
        <end position="107"/>
    </location>
</feature>
<accession>A0ABU9Y1G7</accession>
<proteinExistence type="predicted"/>
<keyword evidence="3" id="KW-1185">Reference proteome</keyword>
<feature type="transmembrane region" description="Helical" evidence="1">
    <location>
        <begin position="6"/>
        <end position="23"/>
    </location>
</feature>
<dbReference type="EMBL" id="JBDIME010000005">
    <property type="protein sequence ID" value="MEN2789655.1"/>
    <property type="molecule type" value="Genomic_DNA"/>
</dbReference>
<organism evidence="2 3">
    <name type="scientific">Sphingomonas oligophenolica</name>
    <dbReference type="NCBI Taxonomy" id="301154"/>
    <lineage>
        <taxon>Bacteria</taxon>
        <taxon>Pseudomonadati</taxon>
        <taxon>Pseudomonadota</taxon>
        <taxon>Alphaproteobacteria</taxon>
        <taxon>Sphingomonadales</taxon>
        <taxon>Sphingomonadaceae</taxon>
        <taxon>Sphingomonas</taxon>
    </lineage>
</organism>
<reference evidence="2 3" key="1">
    <citation type="submission" date="2024-05" db="EMBL/GenBank/DDBJ databases">
        <authorList>
            <person name="Liu Q."/>
            <person name="Xin Y.-H."/>
        </authorList>
    </citation>
    <scope>NUCLEOTIDE SEQUENCE [LARGE SCALE GENOMIC DNA]</scope>
    <source>
        <strain evidence="2 3">CGMCC 1.10181</strain>
    </source>
</reference>